<dbReference type="Proteomes" id="UP000655225">
    <property type="component" value="Unassembled WGS sequence"/>
</dbReference>
<feature type="chain" id="PRO_5032799117" description="Bifunctional inhibitor/plant lipid transfer protein/seed storage helical domain-containing protein" evidence="5">
    <location>
        <begin position="23"/>
        <end position="231"/>
    </location>
</feature>
<keyword evidence="2 5" id="KW-0732">Signal</keyword>
<proteinExistence type="inferred from homology"/>
<keyword evidence="3" id="KW-1015">Disulfide bond</keyword>
<name>A0A834YZP3_TETSI</name>
<dbReference type="AlphaFoldDB" id="A0A834YZP3"/>
<organism evidence="7 8">
    <name type="scientific">Tetracentron sinense</name>
    <name type="common">Spur-leaf</name>
    <dbReference type="NCBI Taxonomy" id="13715"/>
    <lineage>
        <taxon>Eukaryota</taxon>
        <taxon>Viridiplantae</taxon>
        <taxon>Streptophyta</taxon>
        <taxon>Embryophyta</taxon>
        <taxon>Tracheophyta</taxon>
        <taxon>Spermatophyta</taxon>
        <taxon>Magnoliopsida</taxon>
        <taxon>Trochodendrales</taxon>
        <taxon>Trochodendraceae</taxon>
        <taxon>Tetracentron</taxon>
    </lineage>
</organism>
<evidence type="ECO:0000313" key="8">
    <source>
        <dbReference type="Proteomes" id="UP000655225"/>
    </source>
</evidence>
<dbReference type="InterPro" id="IPR043325">
    <property type="entry name" value="LTSS"/>
</dbReference>
<dbReference type="PANTHER" id="PTHR33044">
    <property type="entry name" value="BIFUNCTIONAL INHIBITOR/LIPID-TRANSFER PROTEIN/SEED STORAGE 2S ALBUMIN SUPERFAMILY PROTEIN-RELATED"/>
    <property type="match status" value="1"/>
</dbReference>
<evidence type="ECO:0000256" key="2">
    <source>
        <dbReference type="ARBA" id="ARBA00022729"/>
    </source>
</evidence>
<sequence>MESKLFMISLILLSSWVFLGFSQGLEGVSSDSMPCMQKLLPCQPYLHPSSSPPPASCCVPLKEMIKDDSKCLCEIFNNPEILKSLNVSQAEALKLPKACGANADISACKKGSSSSNSTDSSAARRLAYGISHFGGSESQTTLDVKEKTVPLVVSAITKSKSIVVKTYARIFTMSKEFHGVQNPANRMHTGAKACTKPRVNELGCFSQWFVEEIMEGMPGLLEASTLSSSLL</sequence>
<evidence type="ECO:0000313" key="7">
    <source>
        <dbReference type="EMBL" id="KAF8398964.1"/>
    </source>
</evidence>
<dbReference type="CDD" id="cd00010">
    <property type="entry name" value="AAI_LTSS"/>
    <property type="match status" value="1"/>
</dbReference>
<evidence type="ECO:0000259" key="6">
    <source>
        <dbReference type="SMART" id="SM00499"/>
    </source>
</evidence>
<accession>A0A834YZP3</accession>
<feature type="domain" description="Bifunctional inhibitor/plant lipid transfer protein/seed storage helical" evidence="6">
    <location>
        <begin position="35"/>
        <end position="108"/>
    </location>
</feature>
<dbReference type="SUPFAM" id="SSF47699">
    <property type="entry name" value="Bifunctional inhibitor/lipid-transfer protein/seed storage 2S albumin"/>
    <property type="match status" value="1"/>
</dbReference>
<dbReference type="InterPro" id="IPR036312">
    <property type="entry name" value="Bifun_inhib/LTP/seed_sf"/>
</dbReference>
<feature type="signal peptide" evidence="5">
    <location>
        <begin position="1"/>
        <end position="22"/>
    </location>
</feature>
<protein>
    <recommendedName>
        <fullName evidence="6">Bifunctional inhibitor/plant lipid transfer protein/seed storage helical domain-containing protein</fullName>
    </recommendedName>
</protein>
<comment type="caution">
    <text evidence="7">The sequence shown here is derived from an EMBL/GenBank/DDBJ whole genome shotgun (WGS) entry which is preliminary data.</text>
</comment>
<reference evidence="7 8" key="1">
    <citation type="submission" date="2020-04" db="EMBL/GenBank/DDBJ databases">
        <title>Plant Genome Project.</title>
        <authorList>
            <person name="Zhang R.-G."/>
        </authorList>
    </citation>
    <scope>NUCLEOTIDE SEQUENCE [LARGE SCALE GENOMIC DNA]</scope>
    <source>
        <strain evidence="7">YNK0</strain>
        <tissue evidence="7">Leaf</tissue>
    </source>
</reference>
<comment type="similarity">
    <text evidence="1">Belongs to the plant LTP family.</text>
</comment>
<evidence type="ECO:0000256" key="5">
    <source>
        <dbReference type="SAM" id="SignalP"/>
    </source>
</evidence>
<dbReference type="Pfam" id="PF14368">
    <property type="entry name" value="LTP_2"/>
    <property type="match status" value="1"/>
</dbReference>
<dbReference type="OrthoDB" id="1925812at2759"/>
<dbReference type="SMART" id="SM00499">
    <property type="entry name" value="AAI"/>
    <property type="match status" value="1"/>
</dbReference>
<evidence type="ECO:0000256" key="1">
    <source>
        <dbReference type="ARBA" id="ARBA00009748"/>
    </source>
</evidence>
<evidence type="ECO:0000256" key="3">
    <source>
        <dbReference type="ARBA" id="ARBA00023157"/>
    </source>
</evidence>
<keyword evidence="4" id="KW-0325">Glycoprotein</keyword>
<gene>
    <name evidence="7" type="ORF">HHK36_014829</name>
</gene>
<keyword evidence="8" id="KW-1185">Reference proteome</keyword>
<dbReference type="EMBL" id="JABCRI010000010">
    <property type="protein sequence ID" value="KAF8398964.1"/>
    <property type="molecule type" value="Genomic_DNA"/>
</dbReference>
<dbReference type="Gene3D" id="1.10.110.10">
    <property type="entry name" value="Plant lipid-transfer and hydrophobic proteins"/>
    <property type="match status" value="1"/>
</dbReference>
<dbReference type="InterPro" id="IPR016140">
    <property type="entry name" value="Bifunc_inhib/LTP/seed_store"/>
</dbReference>
<evidence type="ECO:0000256" key="4">
    <source>
        <dbReference type="ARBA" id="ARBA00023180"/>
    </source>
</evidence>